<keyword evidence="3" id="KW-1185">Reference proteome</keyword>
<evidence type="ECO:0000313" key="3">
    <source>
        <dbReference type="Proteomes" id="UP001189429"/>
    </source>
</evidence>
<protein>
    <submittedName>
        <fullName evidence="2">Uncharacterized protein</fullName>
    </submittedName>
</protein>
<accession>A0ABN9SFR9</accession>
<feature type="region of interest" description="Disordered" evidence="1">
    <location>
        <begin position="110"/>
        <end position="166"/>
    </location>
</feature>
<proteinExistence type="predicted"/>
<gene>
    <name evidence="2" type="ORF">PCOR1329_LOCUS29343</name>
</gene>
<feature type="compositionally biased region" description="Polar residues" evidence="1">
    <location>
        <begin position="249"/>
        <end position="259"/>
    </location>
</feature>
<evidence type="ECO:0000256" key="1">
    <source>
        <dbReference type="SAM" id="MobiDB-lite"/>
    </source>
</evidence>
<dbReference type="Proteomes" id="UP001189429">
    <property type="component" value="Unassembled WGS sequence"/>
</dbReference>
<reference evidence="2" key="1">
    <citation type="submission" date="2023-10" db="EMBL/GenBank/DDBJ databases">
        <authorList>
            <person name="Chen Y."/>
            <person name="Shah S."/>
            <person name="Dougan E. K."/>
            <person name="Thang M."/>
            <person name="Chan C."/>
        </authorList>
    </citation>
    <scope>NUCLEOTIDE SEQUENCE [LARGE SCALE GENOMIC DNA]</scope>
</reference>
<organism evidence="2 3">
    <name type="scientific">Prorocentrum cordatum</name>
    <dbReference type="NCBI Taxonomy" id="2364126"/>
    <lineage>
        <taxon>Eukaryota</taxon>
        <taxon>Sar</taxon>
        <taxon>Alveolata</taxon>
        <taxon>Dinophyceae</taxon>
        <taxon>Prorocentrales</taxon>
        <taxon>Prorocentraceae</taxon>
        <taxon>Prorocentrum</taxon>
    </lineage>
</organism>
<name>A0ABN9SFR9_9DINO</name>
<feature type="region of interest" description="Disordered" evidence="1">
    <location>
        <begin position="201"/>
        <end position="286"/>
    </location>
</feature>
<sequence length="316" mass="34135">MTESVWPTRVHANMRSALILNPLPRTSSKGEEDKWKEEASKSACHLVAEASKERGFAFCGCSTAVRQAETSYSSKELASQQPFVQASEEIANTHATFICQRLPLRIRSKSSNAIKHESRDPSARPYRKWRQLRSWRHPGRGGPARDSTGAPISDGLPAGSRKLGTAARRWQRQGLDPHGAPLHCTAPPRRLTNIERGVALQTAPGEKRGPNGIRTGSLSAHAGCDSSTVGSLREGRSSLDPRATPPRKTPTSQLRTWQRTGGGGPAEVRMRPHRPNAAESGDGCAAGKVAALAEERSNWETRAALAGPSPYGCSIM</sequence>
<comment type="caution">
    <text evidence="2">The sequence shown here is derived from an EMBL/GenBank/DDBJ whole genome shotgun (WGS) entry which is preliminary data.</text>
</comment>
<feature type="compositionally biased region" description="Basic residues" evidence="1">
    <location>
        <begin position="125"/>
        <end position="139"/>
    </location>
</feature>
<evidence type="ECO:0000313" key="2">
    <source>
        <dbReference type="EMBL" id="CAK0830828.1"/>
    </source>
</evidence>
<dbReference type="EMBL" id="CAUYUJ010011037">
    <property type="protein sequence ID" value="CAK0830828.1"/>
    <property type="molecule type" value="Genomic_DNA"/>
</dbReference>